<protein>
    <submittedName>
        <fullName evidence="1">Uncharacterized protein</fullName>
    </submittedName>
</protein>
<name>A0A9J6AUH3_SOLCO</name>
<organism evidence="1 2">
    <name type="scientific">Solanum commersonii</name>
    <name type="common">Commerson's wild potato</name>
    <name type="synonym">Commerson's nightshade</name>
    <dbReference type="NCBI Taxonomy" id="4109"/>
    <lineage>
        <taxon>Eukaryota</taxon>
        <taxon>Viridiplantae</taxon>
        <taxon>Streptophyta</taxon>
        <taxon>Embryophyta</taxon>
        <taxon>Tracheophyta</taxon>
        <taxon>Spermatophyta</taxon>
        <taxon>Magnoliopsida</taxon>
        <taxon>eudicotyledons</taxon>
        <taxon>Gunneridae</taxon>
        <taxon>Pentapetalae</taxon>
        <taxon>asterids</taxon>
        <taxon>lamiids</taxon>
        <taxon>Solanales</taxon>
        <taxon>Solanaceae</taxon>
        <taxon>Solanoideae</taxon>
        <taxon>Solaneae</taxon>
        <taxon>Solanum</taxon>
    </lineage>
</organism>
<accession>A0A9J6AUH3</accession>
<evidence type="ECO:0000313" key="2">
    <source>
        <dbReference type="Proteomes" id="UP000824120"/>
    </source>
</evidence>
<dbReference type="Proteomes" id="UP000824120">
    <property type="component" value="Chromosome 2"/>
</dbReference>
<reference evidence="1 2" key="1">
    <citation type="submission" date="2020-09" db="EMBL/GenBank/DDBJ databases">
        <title>De no assembly of potato wild relative species, Solanum commersonii.</title>
        <authorList>
            <person name="Cho K."/>
        </authorList>
    </citation>
    <scope>NUCLEOTIDE SEQUENCE [LARGE SCALE GENOMIC DNA]</scope>
    <source>
        <strain evidence="1">LZ3.2</strain>
        <tissue evidence="1">Leaf</tissue>
    </source>
</reference>
<sequence length="101" mass="11637">MYIRRGNSTRLSVNAYNELIALLQILPTNKYRHHYLQTSAKVLIAVNFALYLRLHLRPISDYAINLKRKCSVNIINFTKQHCNILFFGTLDADAINKGDSL</sequence>
<keyword evidence="2" id="KW-1185">Reference proteome</keyword>
<proteinExistence type="predicted"/>
<dbReference type="EMBL" id="JACXVP010000002">
    <property type="protein sequence ID" value="KAG5628182.1"/>
    <property type="molecule type" value="Genomic_DNA"/>
</dbReference>
<gene>
    <name evidence="1" type="ORF">H5410_013400</name>
</gene>
<comment type="caution">
    <text evidence="1">The sequence shown here is derived from an EMBL/GenBank/DDBJ whole genome shotgun (WGS) entry which is preliminary data.</text>
</comment>
<evidence type="ECO:0000313" key="1">
    <source>
        <dbReference type="EMBL" id="KAG5628182.1"/>
    </source>
</evidence>
<dbReference type="AlphaFoldDB" id="A0A9J6AUH3"/>